<sequence>MARHLEAKHSDKPEEANTLKCPKGSKERKMQLSLLRNKGNRAHNNKVIKEGKGLVIPRQQSIKSAKPGDYLHCINCEGYLKRKSLWRHMQRCYLSQKPGKARNISSPSPL</sequence>
<proteinExistence type="predicted"/>
<dbReference type="PANTHER" id="PTHR33480:SF5">
    <property type="entry name" value="SI:DKEY-51D8.9"/>
    <property type="match status" value="1"/>
</dbReference>
<feature type="compositionally biased region" description="Basic and acidic residues" evidence="1">
    <location>
        <begin position="1"/>
        <end position="17"/>
    </location>
</feature>
<reference evidence="2 3" key="1">
    <citation type="submission" date="2021-06" db="EMBL/GenBank/DDBJ databases">
        <authorList>
            <person name="Palmer J.M."/>
        </authorList>
    </citation>
    <scope>NUCLEOTIDE SEQUENCE [LARGE SCALE GENOMIC DNA]</scope>
    <source>
        <strain evidence="3">if_2019</strain>
        <tissue evidence="2">Muscle</tissue>
    </source>
</reference>
<accession>A0ABV0TKX5</accession>
<evidence type="ECO:0000256" key="1">
    <source>
        <dbReference type="SAM" id="MobiDB-lite"/>
    </source>
</evidence>
<dbReference type="PANTHER" id="PTHR33480">
    <property type="entry name" value="SET DOMAIN-CONTAINING PROTEIN-RELATED"/>
    <property type="match status" value="1"/>
</dbReference>
<dbReference type="Proteomes" id="UP001482620">
    <property type="component" value="Unassembled WGS sequence"/>
</dbReference>
<dbReference type="EMBL" id="JAHRIQ010037355">
    <property type="protein sequence ID" value="MEQ2233554.1"/>
    <property type="molecule type" value="Genomic_DNA"/>
</dbReference>
<organism evidence="2 3">
    <name type="scientific">Ilyodon furcidens</name>
    <name type="common">goldbreast splitfin</name>
    <dbReference type="NCBI Taxonomy" id="33524"/>
    <lineage>
        <taxon>Eukaryota</taxon>
        <taxon>Metazoa</taxon>
        <taxon>Chordata</taxon>
        <taxon>Craniata</taxon>
        <taxon>Vertebrata</taxon>
        <taxon>Euteleostomi</taxon>
        <taxon>Actinopterygii</taxon>
        <taxon>Neopterygii</taxon>
        <taxon>Teleostei</taxon>
        <taxon>Neoteleostei</taxon>
        <taxon>Acanthomorphata</taxon>
        <taxon>Ovalentaria</taxon>
        <taxon>Atherinomorphae</taxon>
        <taxon>Cyprinodontiformes</taxon>
        <taxon>Goodeidae</taxon>
        <taxon>Ilyodon</taxon>
    </lineage>
</organism>
<feature type="region of interest" description="Disordered" evidence="1">
    <location>
        <begin position="1"/>
        <end position="29"/>
    </location>
</feature>
<gene>
    <name evidence="2" type="ORF">ILYODFUR_023074</name>
</gene>
<name>A0ABV0TKX5_9TELE</name>
<evidence type="ECO:0000313" key="3">
    <source>
        <dbReference type="Proteomes" id="UP001482620"/>
    </source>
</evidence>
<evidence type="ECO:0000313" key="2">
    <source>
        <dbReference type="EMBL" id="MEQ2233554.1"/>
    </source>
</evidence>
<protein>
    <submittedName>
        <fullName evidence="2">Uncharacterized protein</fullName>
    </submittedName>
</protein>
<keyword evidence="3" id="KW-1185">Reference proteome</keyword>
<comment type="caution">
    <text evidence="2">The sequence shown here is derived from an EMBL/GenBank/DDBJ whole genome shotgun (WGS) entry which is preliminary data.</text>
</comment>